<accession>A0A7R9GJL5</accession>
<evidence type="ECO:0000313" key="3">
    <source>
        <dbReference type="Proteomes" id="UP000678499"/>
    </source>
</evidence>
<protein>
    <submittedName>
        <fullName evidence="2">Uncharacterized protein</fullName>
    </submittedName>
</protein>
<reference evidence="2" key="1">
    <citation type="submission" date="2020-11" db="EMBL/GenBank/DDBJ databases">
        <authorList>
            <person name="Tran Van P."/>
        </authorList>
    </citation>
    <scope>NUCLEOTIDE SEQUENCE</scope>
</reference>
<organism evidence="2">
    <name type="scientific">Notodromas monacha</name>
    <dbReference type="NCBI Taxonomy" id="399045"/>
    <lineage>
        <taxon>Eukaryota</taxon>
        <taxon>Metazoa</taxon>
        <taxon>Ecdysozoa</taxon>
        <taxon>Arthropoda</taxon>
        <taxon>Crustacea</taxon>
        <taxon>Oligostraca</taxon>
        <taxon>Ostracoda</taxon>
        <taxon>Podocopa</taxon>
        <taxon>Podocopida</taxon>
        <taxon>Cypridocopina</taxon>
        <taxon>Cypridoidea</taxon>
        <taxon>Cyprididae</taxon>
        <taxon>Notodromas</taxon>
    </lineage>
</organism>
<feature type="non-terminal residue" evidence="2">
    <location>
        <position position="1"/>
    </location>
</feature>
<dbReference type="Proteomes" id="UP000678499">
    <property type="component" value="Unassembled WGS sequence"/>
</dbReference>
<gene>
    <name evidence="2" type="ORF">NMOB1V02_LOCUS12559</name>
</gene>
<sequence length="154" mass="16973">SLRIEGLEVILEEPELENCSTASTTEDSCCCDCEDDNCSCCAESTSSSADKREEYVLGNPSGPDGKTERPTLDSLCEEIVKEEAVEPNKERLLEIYHETVRQRNPKSVFASILAFNNAAAMNNNNNNQTSSSNNKAKMEKKVVVEIVEESVSFP</sequence>
<keyword evidence="3" id="KW-1185">Reference proteome</keyword>
<dbReference type="EMBL" id="OA892685">
    <property type="protein sequence ID" value="CAD7284957.1"/>
    <property type="molecule type" value="Genomic_DNA"/>
</dbReference>
<evidence type="ECO:0000313" key="2">
    <source>
        <dbReference type="EMBL" id="CAD7284957.1"/>
    </source>
</evidence>
<dbReference type="EMBL" id="CAJPEX010010648">
    <property type="protein sequence ID" value="CAG0925109.1"/>
    <property type="molecule type" value="Genomic_DNA"/>
</dbReference>
<name>A0A7R9GJL5_9CRUS</name>
<evidence type="ECO:0000256" key="1">
    <source>
        <dbReference type="SAM" id="MobiDB-lite"/>
    </source>
</evidence>
<dbReference type="AlphaFoldDB" id="A0A7R9GJL5"/>
<dbReference type="OrthoDB" id="337660at2759"/>
<feature type="region of interest" description="Disordered" evidence="1">
    <location>
        <begin position="44"/>
        <end position="70"/>
    </location>
</feature>
<proteinExistence type="predicted"/>
<feature type="non-terminal residue" evidence="2">
    <location>
        <position position="154"/>
    </location>
</feature>